<name>A0A2M4CE49_9DIPT</name>
<protein>
    <submittedName>
        <fullName evidence="1">Putative secreted protein</fullName>
    </submittedName>
</protein>
<reference evidence="1" key="1">
    <citation type="submission" date="2018-01" db="EMBL/GenBank/DDBJ databases">
        <title>An insight into the sialome of Amazonian anophelines.</title>
        <authorList>
            <person name="Ribeiro J.M."/>
            <person name="Scarpassa V."/>
            <person name="Calvo E."/>
        </authorList>
    </citation>
    <scope>NUCLEOTIDE SEQUENCE</scope>
    <source>
        <tissue evidence="1">Salivary glands</tissue>
    </source>
</reference>
<sequence length="71" mass="8006">MIITKVKCICFSVLSGAFVKLLPNLCAADDEQDCMFYLCLLTMTLRLRIRSTMMMNVFSLLETLALSAVIH</sequence>
<accession>A0A2M4CE49</accession>
<organism evidence="1">
    <name type="scientific">Anopheles marajoara</name>
    <dbReference type="NCBI Taxonomy" id="58244"/>
    <lineage>
        <taxon>Eukaryota</taxon>
        <taxon>Metazoa</taxon>
        <taxon>Ecdysozoa</taxon>
        <taxon>Arthropoda</taxon>
        <taxon>Hexapoda</taxon>
        <taxon>Insecta</taxon>
        <taxon>Pterygota</taxon>
        <taxon>Neoptera</taxon>
        <taxon>Endopterygota</taxon>
        <taxon>Diptera</taxon>
        <taxon>Nematocera</taxon>
        <taxon>Culicoidea</taxon>
        <taxon>Culicidae</taxon>
        <taxon>Anophelinae</taxon>
        <taxon>Anopheles</taxon>
    </lineage>
</organism>
<proteinExistence type="predicted"/>
<dbReference type="EMBL" id="GGFJ01014398">
    <property type="protein sequence ID" value="MBW63539.1"/>
    <property type="molecule type" value="Transcribed_RNA"/>
</dbReference>
<dbReference type="AlphaFoldDB" id="A0A2M4CE49"/>
<evidence type="ECO:0000313" key="1">
    <source>
        <dbReference type="EMBL" id="MBW63539.1"/>
    </source>
</evidence>